<proteinExistence type="predicted"/>
<feature type="transmembrane region" description="Helical" evidence="6">
    <location>
        <begin position="101"/>
        <end position="121"/>
    </location>
</feature>
<feature type="transmembrane region" description="Helical" evidence="6">
    <location>
        <begin position="57"/>
        <end position="81"/>
    </location>
</feature>
<dbReference type="PANTHER" id="PTHR36506:SF1">
    <property type="entry name" value="PREFLAGELLIN PEPTIDASE"/>
    <property type="match status" value="1"/>
</dbReference>
<dbReference type="GO" id="GO:0004190">
    <property type="term" value="F:aspartic-type endopeptidase activity"/>
    <property type="evidence" value="ECO:0007669"/>
    <property type="project" value="InterPro"/>
</dbReference>
<protein>
    <submittedName>
        <fullName evidence="8">Type IV prepilin peptidase TadV/CpaA</fullName>
    </submittedName>
</protein>
<gene>
    <name evidence="8" type="ORF">MNBD_ALPHA01-2010</name>
</gene>
<dbReference type="GO" id="GO:0005886">
    <property type="term" value="C:plasma membrane"/>
    <property type="evidence" value="ECO:0007669"/>
    <property type="project" value="UniProtKB-SubCell"/>
</dbReference>
<dbReference type="InterPro" id="IPR000045">
    <property type="entry name" value="Prepilin_IV_endopep_pep"/>
</dbReference>
<evidence type="ECO:0000256" key="1">
    <source>
        <dbReference type="ARBA" id="ARBA00004651"/>
    </source>
</evidence>
<keyword evidence="2" id="KW-1003">Cell membrane</keyword>
<evidence type="ECO:0000256" key="5">
    <source>
        <dbReference type="ARBA" id="ARBA00023136"/>
    </source>
</evidence>
<comment type="subcellular location">
    <subcellularLocation>
        <location evidence="1">Cell membrane</location>
        <topology evidence="1">Multi-pass membrane protein</topology>
    </subcellularLocation>
</comment>
<feature type="domain" description="Prepilin type IV endopeptidase peptidase" evidence="7">
    <location>
        <begin position="9"/>
        <end position="117"/>
    </location>
</feature>
<sequence>MLTIIILAVFSALMLWAAYSDLTSFTLSNRLCLITALLYPAYLVSRTVSGHGLPLQDILISLAIATVILMVCIAFFALNVMGGGDVKLIPAVALWAGPDHILQYLFITSVLGGIIALIIIVRNRIKTSKYYKSSGNINLSMAEKETSAVPYGVGIAIGGLYVAYQLFTTLNPAII</sequence>
<reference evidence="8" key="1">
    <citation type="submission" date="2018-06" db="EMBL/GenBank/DDBJ databases">
        <authorList>
            <person name="Zhirakovskaya E."/>
        </authorList>
    </citation>
    <scope>NUCLEOTIDE SEQUENCE</scope>
</reference>
<dbReference type="Pfam" id="PF01478">
    <property type="entry name" value="Peptidase_A24"/>
    <property type="match status" value="1"/>
</dbReference>
<keyword evidence="5 6" id="KW-0472">Membrane</keyword>
<organism evidence="8">
    <name type="scientific">hydrothermal vent metagenome</name>
    <dbReference type="NCBI Taxonomy" id="652676"/>
    <lineage>
        <taxon>unclassified sequences</taxon>
        <taxon>metagenomes</taxon>
        <taxon>ecological metagenomes</taxon>
    </lineage>
</organism>
<evidence type="ECO:0000256" key="2">
    <source>
        <dbReference type="ARBA" id="ARBA00022475"/>
    </source>
</evidence>
<dbReference type="InterPro" id="IPR052218">
    <property type="entry name" value="Preflagellin_Peptidase"/>
</dbReference>
<evidence type="ECO:0000256" key="4">
    <source>
        <dbReference type="ARBA" id="ARBA00022989"/>
    </source>
</evidence>
<dbReference type="AlphaFoldDB" id="A0A3B0RKT6"/>
<evidence type="ECO:0000256" key="3">
    <source>
        <dbReference type="ARBA" id="ARBA00022692"/>
    </source>
</evidence>
<evidence type="ECO:0000259" key="7">
    <source>
        <dbReference type="Pfam" id="PF01478"/>
    </source>
</evidence>
<evidence type="ECO:0000313" key="8">
    <source>
        <dbReference type="EMBL" id="VAV89376.1"/>
    </source>
</evidence>
<dbReference type="PANTHER" id="PTHR36506">
    <property type="entry name" value="PREFLAGELLIN PEPTIDASE"/>
    <property type="match status" value="1"/>
</dbReference>
<dbReference type="Gene3D" id="1.20.120.1220">
    <property type="match status" value="1"/>
</dbReference>
<dbReference type="EMBL" id="UOEJ01000001">
    <property type="protein sequence ID" value="VAV89376.1"/>
    <property type="molecule type" value="Genomic_DNA"/>
</dbReference>
<keyword evidence="4 6" id="KW-1133">Transmembrane helix</keyword>
<evidence type="ECO:0000256" key="6">
    <source>
        <dbReference type="SAM" id="Phobius"/>
    </source>
</evidence>
<feature type="transmembrane region" description="Helical" evidence="6">
    <location>
        <begin position="27"/>
        <end position="45"/>
    </location>
</feature>
<name>A0A3B0RKT6_9ZZZZ</name>
<keyword evidence="3 6" id="KW-0812">Transmembrane</keyword>
<feature type="transmembrane region" description="Helical" evidence="6">
    <location>
        <begin position="148"/>
        <end position="167"/>
    </location>
</feature>
<accession>A0A3B0RKT6</accession>